<dbReference type="EMBL" id="CAEZUJ010000090">
    <property type="protein sequence ID" value="CAB4609228.1"/>
    <property type="molecule type" value="Genomic_DNA"/>
</dbReference>
<dbReference type="EMBL" id="CAFBLI010000150">
    <property type="protein sequence ID" value="CAB4877935.1"/>
    <property type="molecule type" value="Genomic_DNA"/>
</dbReference>
<evidence type="ECO:0000313" key="1">
    <source>
        <dbReference type="EMBL" id="CAB4609228.1"/>
    </source>
</evidence>
<dbReference type="Pfam" id="PF11343">
    <property type="entry name" value="DUF3145"/>
    <property type="match status" value="1"/>
</dbReference>
<sequence length="175" mass="19238">MASANNARAKLNQHFVSGWIEIFAAPKALLAHVEWSLERALDCKLQITWSAQPLTPGSFQTRLRFSAPSGRAGEIATALAGWNYLRFDVCEMGGRDSDGARYLGTPSLGLHHATVGKNGDVLISENQIGAILESCYKRGLDFEEEFAKALGVDWEAELAPYREGQESMRWLHATG</sequence>
<name>A0A6J7E9E1_9ZZZZ</name>
<dbReference type="AlphaFoldDB" id="A0A6J7E9E1"/>
<evidence type="ECO:0000313" key="2">
    <source>
        <dbReference type="EMBL" id="CAB4877935.1"/>
    </source>
</evidence>
<organism evidence="2">
    <name type="scientific">freshwater metagenome</name>
    <dbReference type="NCBI Taxonomy" id="449393"/>
    <lineage>
        <taxon>unclassified sequences</taxon>
        <taxon>metagenomes</taxon>
        <taxon>ecological metagenomes</taxon>
    </lineage>
</organism>
<reference evidence="2" key="1">
    <citation type="submission" date="2020-05" db="EMBL/GenBank/DDBJ databases">
        <authorList>
            <person name="Chiriac C."/>
            <person name="Salcher M."/>
            <person name="Ghai R."/>
            <person name="Kavagutti S V."/>
        </authorList>
    </citation>
    <scope>NUCLEOTIDE SEQUENCE</scope>
</reference>
<proteinExistence type="predicted"/>
<protein>
    <submittedName>
        <fullName evidence="2">Unannotated protein</fullName>
    </submittedName>
</protein>
<gene>
    <name evidence="1" type="ORF">UFOPK1811_01307</name>
    <name evidence="2" type="ORF">UFOPK3306_01304</name>
</gene>
<accession>A0A6J7E9E1</accession>
<dbReference type="InterPro" id="IPR021491">
    <property type="entry name" value="DUF3145"/>
</dbReference>